<gene>
    <name evidence="1" type="ORF">STAS_00579</name>
</gene>
<evidence type="ECO:0000313" key="1">
    <source>
        <dbReference type="EMBL" id="GER25031.1"/>
    </source>
</evidence>
<accession>A0A5A7NXH7</accession>
<evidence type="ECO:0000313" key="2">
    <source>
        <dbReference type="Proteomes" id="UP000325081"/>
    </source>
</evidence>
<organism evidence="1 2">
    <name type="scientific">Striga asiatica</name>
    <name type="common">Asiatic witchweed</name>
    <name type="synonym">Buchnera asiatica</name>
    <dbReference type="NCBI Taxonomy" id="4170"/>
    <lineage>
        <taxon>Eukaryota</taxon>
        <taxon>Viridiplantae</taxon>
        <taxon>Streptophyta</taxon>
        <taxon>Embryophyta</taxon>
        <taxon>Tracheophyta</taxon>
        <taxon>Spermatophyta</taxon>
        <taxon>Magnoliopsida</taxon>
        <taxon>eudicotyledons</taxon>
        <taxon>Gunneridae</taxon>
        <taxon>Pentapetalae</taxon>
        <taxon>asterids</taxon>
        <taxon>lamiids</taxon>
        <taxon>Lamiales</taxon>
        <taxon>Orobanchaceae</taxon>
        <taxon>Buchnereae</taxon>
        <taxon>Striga</taxon>
    </lineage>
</organism>
<dbReference type="EMBL" id="BKCP01000001">
    <property type="protein sequence ID" value="GER25031.1"/>
    <property type="molecule type" value="Genomic_DNA"/>
</dbReference>
<reference evidence="2" key="1">
    <citation type="journal article" date="2019" name="Curr. Biol.">
        <title>Genome Sequence of Striga asiatica Provides Insight into the Evolution of Plant Parasitism.</title>
        <authorList>
            <person name="Yoshida S."/>
            <person name="Kim S."/>
            <person name="Wafula E.K."/>
            <person name="Tanskanen J."/>
            <person name="Kim Y.M."/>
            <person name="Honaas L."/>
            <person name="Yang Z."/>
            <person name="Spallek T."/>
            <person name="Conn C.E."/>
            <person name="Ichihashi Y."/>
            <person name="Cheong K."/>
            <person name="Cui S."/>
            <person name="Der J.P."/>
            <person name="Gundlach H."/>
            <person name="Jiao Y."/>
            <person name="Hori C."/>
            <person name="Ishida J.K."/>
            <person name="Kasahara H."/>
            <person name="Kiba T."/>
            <person name="Kim M.S."/>
            <person name="Koo N."/>
            <person name="Laohavisit A."/>
            <person name="Lee Y.H."/>
            <person name="Lumba S."/>
            <person name="McCourt P."/>
            <person name="Mortimer J.C."/>
            <person name="Mutuku J.M."/>
            <person name="Nomura T."/>
            <person name="Sasaki-Sekimoto Y."/>
            <person name="Seto Y."/>
            <person name="Wang Y."/>
            <person name="Wakatake T."/>
            <person name="Sakakibara H."/>
            <person name="Demura T."/>
            <person name="Yamaguchi S."/>
            <person name="Yoneyama K."/>
            <person name="Manabe R.I."/>
            <person name="Nelson D.C."/>
            <person name="Schulman A.H."/>
            <person name="Timko M.P."/>
            <person name="dePamphilis C.W."/>
            <person name="Choi D."/>
            <person name="Shirasu K."/>
        </authorList>
    </citation>
    <scope>NUCLEOTIDE SEQUENCE [LARGE SCALE GENOMIC DNA]</scope>
    <source>
        <strain evidence="2">cv. UVA1</strain>
    </source>
</reference>
<comment type="caution">
    <text evidence="1">The sequence shown here is derived from an EMBL/GenBank/DDBJ whole genome shotgun (WGS) entry which is preliminary data.</text>
</comment>
<name>A0A5A7NXH7_STRAF</name>
<proteinExistence type="predicted"/>
<keyword evidence="2" id="KW-1185">Reference proteome</keyword>
<dbReference type="AlphaFoldDB" id="A0A5A7NXH7"/>
<protein>
    <submittedName>
        <fullName evidence="1">Transducin/WD40 repeat-like superfamily protein</fullName>
    </submittedName>
</protein>
<dbReference type="Proteomes" id="UP000325081">
    <property type="component" value="Unassembled WGS sequence"/>
</dbReference>
<sequence>MGLSIVLNIEYRDHLVRCCCQQVSIFGLKSHLCTSSLLRHAIETVLKTEEISLLRMEIEGHHVGRMPCVSMQTIAWLHFKVYIEQAPFTLIRIYGKLQKTSQTKIGTIVHIEDHAILAVNRDNNPNISDIRTSKVYNEHLPNPSKYGFKSTEQNSFKMKDCLKNDAIPPAPSAPYIITLLEILLACCMLLAVAIPSPGFLVPELVQEPAAAVMPIGTGFVSADWVSVLVNPNLASIGQFPK</sequence>